<dbReference type="Proteomes" id="UP001456562">
    <property type="component" value="Unassembled WGS sequence"/>
</dbReference>
<evidence type="ECO:0000313" key="2">
    <source>
        <dbReference type="EMBL" id="MER0429377.1"/>
    </source>
</evidence>
<dbReference type="RefSeq" id="WP_350241378.1">
    <property type="nucleotide sequence ID" value="NZ_JBEJUE010000057.1"/>
</dbReference>
<protein>
    <submittedName>
        <fullName evidence="2">Uncharacterized protein</fullName>
    </submittedName>
</protein>
<name>A0ABV1QDX6_STRMI</name>
<reference evidence="2 3" key="1">
    <citation type="submission" date="2024-01" db="EMBL/GenBank/DDBJ databases">
        <title>Metagenomic exploration of the rhizosphere soil microbial community and their significance in facilitating the development of wild simulated ginseng.</title>
        <authorList>
            <person name="Huang J."/>
        </authorList>
    </citation>
    <scope>NUCLEOTIDE SEQUENCE [LARGE SCALE GENOMIC DNA]</scope>
    <source>
        <strain evidence="2 3">WY141</strain>
    </source>
</reference>
<gene>
    <name evidence="2" type="ORF">ABR748_35040</name>
</gene>
<comment type="caution">
    <text evidence="2">The sequence shown here is derived from an EMBL/GenBank/DDBJ whole genome shotgun (WGS) entry which is preliminary data.</text>
</comment>
<feature type="region of interest" description="Disordered" evidence="1">
    <location>
        <begin position="118"/>
        <end position="140"/>
    </location>
</feature>
<organism evidence="2 3">
    <name type="scientific">Streptomyces microflavus</name>
    <name type="common">Streptomyces lipmanii</name>
    <dbReference type="NCBI Taxonomy" id="1919"/>
    <lineage>
        <taxon>Bacteria</taxon>
        <taxon>Bacillati</taxon>
        <taxon>Actinomycetota</taxon>
        <taxon>Actinomycetes</taxon>
        <taxon>Kitasatosporales</taxon>
        <taxon>Streptomycetaceae</taxon>
        <taxon>Streptomyces</taxon>
    </lineage>
</organism>
<accession>A0ABV1QDX6</accession>
<feature type="compositionally biased region" description="Basic and acidic residues" evidence="1">
    <location>
        <begin position="121"/>
        <end position="132"/>
    </location>
</feature>
<evidence type="ECO:0000313" key="3">
    <source>
        <dbReference type="Proteomes" id="UP001456562"/>
    </source>
</evidence>
<keyword evidence="3" id="KW-1185">Reference proteome</keyword>
<sequence>MSDFTDVILLFSYLEDSVLQHIISLDPLDVGLHPGGFKRVSGDQQLGHWGGTPRGAECHVLAGTFNHLNTGKLRSTLQQLPWKCPHSVQLLLHNENDALFGMWILLDGHWLEVPIPRTTRRPADGHLHRTDCPDDEYQQP</sequence>
<dbReference type="EMBL" id="JBEJUE010000057">
    <property type="protein sequence ID" value="MER0429377.1"/>
    <property type="molecule type" value="Genomic_DNA"/>
</dbReference>
<proteinExistence type="predicted"/>
<evidence type="ECO:0000256" key="1">
    <source>
        <dbReference type="SAM" id="MobiDB-lite"/>
    </source>
</evidence>